<feature type="binding site" evidence="9">
    <location>
        <position position="104"/>
    </location>
    <ligand>
        <name>ATP</name>
        <dbReference type="ChEBI" id="CHEBI:30616"/>
    </ligand>
</feature>
<keyword evidence="3 9" id="KW-0548">Nucleotidyltransferase</keyword>
<feature type="binding site" evidence="9">
    <location>
        <position position="79"/>
    </location>
    <ligand>
        <name>substrate</name>
    </ligand>
</feature>
<accession>A0A348HHD9</accession>
<comment type="similarity">
    <text evidence="9">Belongs to the bacterial CoaD family.</text>
</comment>
<dbReference type="UniPathway" id="UPA00241">
    <property type="reaction ID" value="UER00355"/>
</dbReference>
<dbReference type="EC" id="2.7.7.3" evidence="9"/>
<evidence type="ECO:0000256" key="9">
    <source>
        <dbReference type="HAMAP-Rule" id="MF_00151"/>
    </source>
</evidence>
<feature type="domain" description="Cytidyltransferase-like" evidence="10">
    <location>
        <begin position="11"/>
        <end position="139"/>
    </location>
</feature>
<evidence type="ECO:0000256" key="6">
    <source>
        <dbReference type="ARBA" id="ARBA00022842"/>
    </source>
</evidence>
<evidence type="ECO:0000256" key="5">
    <source>
        <dbReference type="ARBA" id="ARBA00022840"/>
    </source>
</evidence>
<organism evidence="11 12">
    <name type="scientific">Zymobacter palmae</name>
    <dbReference type="NCBI Taxonomy" id="33074"/>
    <lineage>
        <taxon>Bacteria</taxon>
        <taxon>Pseudomonadati</taxon>
        <taxon>Pseudomonadota</taxon>
        <taxon>Gammaproteobacteria</taxon>
        <taxon>Oceanospirillales</taxon>
        <taxon>Halomonadaceae</taxon>
        <taxon>Zymobacter group</taxon>
        <taxon>Zymobacter</taxon>
    </lineage>
</organism>
<dbReference type="Pfam" id="PF01467">
    <property type="entry name" value="CTP_transf_like"/>
    <property type="match status" value="1"/>
</dbReference>
<dbReference type="KEGG" id="zpl:ZBT109_2309"/>
<feature type="binding site" evidence="9">
    <location>
        <position position="23"/>
    </location>
    <ligand>
        <name>ATP</name>
        <dbReference type="ChEBI" id="CHEBI:30616"/>
    </ligand>
</feature>
<dbReference type="HAMAP" id="MF_00151">
    <property type="entry name" value="PPAT_bact"/>
    <property type="match status" value="1"/>
</dbReference>
<feature type="binding site" evidence="9">
    <location>
        <begin position="94"/>
        <end position="96"/>
    </location>
    <ligand>
        <name>ATP</name>
        <dbReference type="ChEBI" id="CHEBI:30616"/>
    </ligand>
</feature>
<dbReference type="Gene3D" id="3.40.50.620">
    <property type="entry name" value="HUPs"/>
    <property type="match status" value="1"/>
</dbReference>
<dbReference type="AlphaFoldDB" id="A0A348HHD9"/>
<proteinExistence type="inferred from homology"/>
<keyword evidence="4 9" id="KW-0547">Nucleotide-binding</keyword>
<comment type="subcellular location">
    <subcellularLocation>
        <location evidence="9">Cytoplasm</location>
    </subcellularLocation>
</comment>
<evidence type="ECO:0000256" key="1">
    <source>
        <dbReference type="ARBA" id="ARBA00022490"/>
    </source>
</evidence>
<keyword evidence="5 9" id="KW-0067">ATP-binding</keyword>
<dbReference type="PANTHER" id="PTHR21342">
    <property type="entry name" value="PHOSPHOPANTETHEINE ADENYLYLTRANSFERASE"/>
    <property type="match status" value="1"/>
</dbReference>
<dbReference type="PANTHER" id="PTHR21342:SF1">
    <property type="entry name" value="PHOSPHOPANTETHEINE ADENYLYLTRANSFERASE"/>
    <property type="match status" value="1"/>
</dbReference>
<evidence type="ECO:0000256" key="8">
    <source>
        <dbReference type="ARBA" id="ARBA00029346"/>
    </source>
</evidence>
<evidence type="ECO:0000259" key="10">
    <source>
        <dbReference type="Pfam" id="PF01467"/>
    </source>
</evidence>
<dbReference type="NCBIfam" id="TIGR01510">
    <property type="entry name" value="coaD_prev_kdtB"/>
    <property type="match status" value="1"/>
</dbReference>
<feature type="binding site" evidence="9">
    <location>
        <position position="15"/>
    </location>
    <ligand>
        <name>substrate</name>
    </ligand>
</feature>
<feature type="binding site" evidence="9">
    <location>
        <position position="93"/>
    </location>
    <ligand>
        <name>substrate</name>
    </ligand>
</feature>
<dbReference type="InterPro" id="IPR014729">
    <property type="entry name" value="Rossmann-like_a/b/a_fold"/>
</dbReference>
<comment type="pathway">
    <text evidence="9">Cofactor biosynthesis; coenzyme A biosynthesis; CoA from (R)-pantothenate: step 4/5.</text>
</comment>
<feature type="binding site" evidence="9">
    <location>
        <begin position="129"/>
        <end position="135"/>
    </location>
    <ligand>
        <name>ATP</name>
        <dbReference type="ChEBI" id="CHEBI:30616"/>
    </ligand>
</feature>
<gene>
    <name evidence="9" type="primary">coaD</name>
    <name evidence="11" type="ORF">ZBT109_2309</name>
</gene>
<evidence type="ECO:0000313" key="12">
    <source>
        <dbReference type="Proteomes" id="UP000267342"/>
    </source>
</evidence>
<comment type="cofactor">
    <cofactor evidence="9">
        <name>Mg(2+)</name>
        <dbReference type="ChEBI" id="CHEBI:18420"/>
    </cofactor>
</comment>
<dbReference type="GO" id="GO:0005524">
    <property type="term" value="F:ATP binding"/>
    <property type="evidence" value="ECO:0007669"/>
    <property type="project" value="UniProtKB-KW"/>
</dbReference>
<keyword evidence="7 9" id="KW-0173">Coenzyme A biosynthesis</keyword>
<dbReference type="OrthoDB" id="9806661at2"/>
<dbReference type="STRING" id="1123510.GCA_000620025_01234"/>
<keyword evidence="6 9" id="KW-0460">Magnesium</keyword>
<evidence type="ECO:0000256" key="4">
    <source>
        <dbReference type="ARBA" id="ARBA00022741"/>
    </source>
</evidence>
<dbReference type="SUPFAM" id="SSF52374">
    <property type="entry name" value="Nucleotidylyl transferase"/>
    <property type="match status" value="1"/>
</dbReference>
<evidence type="ECO:0000256" key="3">
    <source>
        <dbReference type="ARBA" id="ARBA00022695"/>
    </source>
</evidence>
<dbReference type="InterPro" id="IPR001980">
    <property type="entry name" value="PPAT"/>
</dbReference>
<evidence type="ECO:0000256" key="2">
    <source>
        <dbReference type="ARBA" id="ARBA00022679"/>
    </source>
</evidence>
<reference evidence="11 12" key="1">
    <citation type="submission" date="2018-09" db="EMBL/GenBank/DDBJ databases">
        <title>Zymobacter palmae IAM14233 (=T109) whole genome analysis.</title>
        <authorList>
            <person name="Yanase H."/>
        </authorList>
    </citation>
    <scope>NUCLEOTIDE SEQUENCE [LARGE SCALE GENOMIC DNA]</scope>
    <source>
        <strain evidence="11 12">IAM14233</strain>
    </source>
</reference>
<evidence type="ECO:0000313" key="11">
    <source>
        <dbReference type="EMBL" id="BBG31041.1"/>
    </source>
</evidence>
<dbReference type="GO" id="GO:0005737">
    <property type="term" value="C:cytoplasm"/>
    <property type="evidence" value="ECO:0007669"/>
    <property type="project" value="UniProtKB-SubCell"/>
</dbReference>
<name>A0A348HHD9_9GAMM</name>
<dbReference type="CDD" id="cd02163">
    <property type="entry name" value="PPAT"/>
    <property type="match status" value="1"/>
</dbReference>
<dbReference type="Proteomes" id="UP000267342">
    <property type="component" value="Chromosome"/>
</dbReference>
<dbReference type="NCBIfam" id="TIGR00125">
    <property type="entry name" value="cyt_tran_rel"/>
    <property type="match status" value="1"/>
</dbReference>
<feature type="binding site" evidence="9">
    <location>
        <position position="47"/>
    </location>
    <ligand>
        <name>substrate</name>
    </ligand>
</feature>
<comment type="catalytic activity">
    <reaction evidence="8 9">
        <text>(R)-4'-phosphopantetheine + ATP + H(+) = 3'-dephospho-CoA + diphosphate</text>
        <dbReference type="Rhea" id="RHEA:19801"/>
        <dbReference type="ChEBI" id="CHEBI:15378"/>
        <dbReference type="ChEBI" id="CHEBI:30616"/>
        <dbReference type="ChEBI" id="CHEBI:33019"/>
        <dbReference type="ChEBI" id="CHEBI:57328"/>
        <dbReference type="ChEBI" id="CHEBI:61723"/>
        <dbReference type="EC" id="2.7.7.3"/>
    </reaction>
</comment>
<dbReference type="InterPro" id="IPR004821">
    <property type="entry name" value="Cyt_trans-like"/>
</dbReference>
<dbReference type="GO" id="GO:0015937">
    <property type="term" value="P:coenzyme A biosynthetic process"/>
    <property type="evidence" value="ECO:0007669"/>
    <property type="project" value="UniProtKB-UniRule"/>
</dbReference>
<comment type="function">
    <text evidence="9">Reversibly transfers an adenylyl group from ATP to 4'-phosphopantetheine, yielding dephospho-CoA (dPCoA) and pyrophosphate.</text>
</comment>
<dbReference type="PRINTS" id="PR01020">
    <property type="entry name" value="LPSBIOSNTHSS"/>
</dbReference>
<keyword evidence="2 9" id="KW-0808">Transferase</keyword>
<sequence length="166" mass="18322">MPFSSASRTIVYPGTFDPITLGHIDLVRRASTMFDSIILAIATNPGKQPTLPLEQRIALARTTLSDVPNVEVVGFSGLLVDFLAEHNARLVLRGLRMVSDFEYELQMANINRLQAPHVETLFLTPEMQHSSISSTFVREIARLNGDISKLVPPEVEAAMKAHFGHA</sequence>
<feature type="site" description="Transition state stabilizer" evidence="9">
    <location>
        <position position="23"/>
    </location>
</feature>
<protein>
    <recommendedName>
        <fullName evidence="9">Phosphopantetheine adenylyltransferase</fullName>
        <ecNumber evidence="9">2.7.7.3</ecNumber>
    </recommendedName>
    <alternativeName>
        <fullName evidence="9">Dephospho-CoA pyrophosphorylase</fullName>
    </alternativeName>
    <alternativeName>
        <fullName evidence="9">Pantetheine-phosphate adenylyltransferase</fullName>
        <shortName evidence="9">PPAT</shortName>
    </alternativeName>
</protein>
<dbReference type="EMBL" id="AP018933">
    <property type="protein sequence ID" value="BBG31041.1"/>
    <property type="molecule type" value="Genomic_DNA"/>
</dbReference>
<keyword evidence="1 9" id="KW-0963">Cytoplasm</keyword>
<comment type="subunit">
    <text evidence="9">Homohexamer.</text>
</comment>
<evidence type="ECO:0000256" key="7">
    <source>
        <dbReference type="ARBA" id="ARBA00022993"/>
    </source>
</evidence>
<dbReference type="GO" id="GO:0004595">
    <property type="term" value="F:pantetheine-phosphate adenylyltransferase activity"/>
    <property type="evidence" value="ECO:0007669"/>
    <property type="project" value="UniProtKB-UniRule"/>
</dbReference>
<feature type="binding site" evidence="9">
    <location>
        <begin position="15"/>
        <end position="16"/>
    </location>
    <ligand>
        <name>ATP</name>
        <dbReference type="ChEBI" id="CHEBI:30616"/>
    </ligand>
</feature>
<keyword evidence="12" id="KW-1185">Reference proteome</keyword>
<dbReference type="RefSeq" id="WP_027706154.1">
    <property type="nucleotide sequence ID" value="NZ_AP018933.1"/>
</dbReference>